<dbReference type="AlphaFoldDB" id="A0AB34IBE6"/>
<dbReference type="InterPro" id="IPR051916">
    <property type="entry name" value="GPI-anchor_lipid_remodeler"/>
</dbReference>
<dbReference type="EMBL" id="JBGBPQ010000033">
    <property type="protein sequence ID" value="KAL1495203.1"/>
    <property type="molecule type" value="Genomic_DNA"/>
</dbReference>
<feature type="domain" description="Endonuclease/exonuclease/phosphatase" evidence="1">
    <location>
        <begin position="21"/>
        <end position="293"/>
    </location>
</feature>
<proteinExistence type="predicted"/>
<protein>
    <recommendedName>
        <fullName evidence="1">Endonuclease/exonuclease/phosphatase domain-containing protein</fullName>
    </recommendedName>
</protein>
<dbReference type="SUPFAM" id="SSF56219">
    <property type="entry name" value="DNase I-like"/>
    <property type="match status" value="1"/>
</dbReference>
<dbReference type="Gene3D" id="3.60.10.10">
    <property type="entry name" value="Endonuclease/exonuclease/phosphatase"/>
    <property type="match status" value="1"/>
</dbReference>
<evidence type="ECO:0000313" key="2">
    <source>
        <dbReference type="EMBL" id="KAL1495203.1"/>
    </source>
</evidence>
<evidence type="ECO:0000259" key="1">
    <source>
        <dbReference type="Pfam" id="PF03372"/>
    </source>
</evidence>
<reference evidence="2 3" key="1">
    <citation type="journal article" date="2024" name="Science">
        <title>Giant polyketide synthase enzymes in the biosynthesis of giant marine polyether toxins.</title>
        <authorList>
            <person name="Fallon T.R."/>
            <person name="Shende V.V."/>
            <person name="Wierzbicki I.H."/>
            <person name="Pendleton A.L."/>
            <person name="Watervoot N.F."/>
            <person name="Auber R.P."/>
            <person name="Gonzalez D.J."/>
            <person name="Wisecaver J.H."/>
            <person name="Moore B.S."/>
        </authorList>
    </citation>
    <scope>NUCLEOTIDE SEQUENCE [LARGE SCALE GENOMIC DNA]</scope>
    <source>
        <strain evidence="2 3">12B1</strain>
    </source>
</reference>
<gene>
    <name evidence="2" type="ORF">AB1Y20_017068</name>
</gene>
<dbReference type="Pfam" id="PF03372">
    <property type="entry name" value="Exo_endo_phos"/>
    <property type="match status" value="1"/>
</dbReference>
<keyword evidence="3" id="KW-1185">Reference proteome</keyword>
<comment type="caution">
    <text evidence="2">The sequence shown here is derived from an EMBL/GenBank/DDBJ whole genome shotgun (WGS) entry which is preliminary data.</text>
</comment>
<dbReference type="GO" id="GO:0016020">
    <property type="term" value="C:membrane"/>
    <property type="evidence" value="ECO:0007669"/>
    <property type="project" value="GOC"/>
</dbReference>
<sequence>MAEEEAAPLYDPSAAPLKVLVWNIQFCAGTGVHFFYEGGDATSVPSRPAVLHTLAALAELITRELPDLVLLQEVDRGARRSWYVDQLDELRRLLPASYRASASDWYWSLPWVPFPFAEMLGRVEMHLCALSRYAIGAARRVALPPVRSDGVLARLFNVRRAVQLLTLPTADGRCVEVLHTHLSAFTGGDGTVEAQVEVLRELVGEAAPHWLLAGDLNALPPGVSAEGLTGQAASAVPVGEMADPARRKRWFTLKYFGREEPEVTIDYLLHAPHRWQVKDVKVLNAEETWPSDHAPLVATLEMMG</sequence>
<dbReference type="InterPro" id="IPR036691">
    <property type="entry name" value="Endo/exonu/phosph_ase_sf"/>
</dbReference>
<accession>A0AB34IBE6</accession>
<organism evidence="2 3">
    <name type="scientific">Prymnesium parvum</name>
    <name type="common">Toxic golden alga</name>
    <dbReference type="NCBI Taxonomy" id="97485"/>
    <lineage>
        <taxon>Eukaryota</taxon>
        <taxon>Haptista</taxon>
        <taxon>Haptophyta</taxon>
        <taxon>Prymnesiophyceae</taxon>
        <taxon>Prymnesiales</taxon>
        <taxon>Prymnesiaceae</taxon>
        <taxon>Prymnesium</taxon>
    </lineage>
</organism>
<dbReference type="Proteomes" id="UP001515480">
    <property type="component" value="Unassembled WGS sequence"/>
</dbReference>
<evidence type="ECO:0000313" key="3">
    <source>
        <dbReference type="Proteomes" id="UP001515480"/>
    </source>
</evidence>
<dbReference type="GO" id="GO:0006506">
    <property type="term" value="P:GPI anchor biosynthetic process"/>
    <property type="evidence" value="ECO:0007669"/>
    <property type="project" value="TreeGrafter"/>
</dbReference>
<name>A0AB34IBE6_PRYPA</name>
<dbReference type="GO" id="GO:0003824">
    <property type="term" value="F:catalytic activity"/>
    <property type="evidence" value="ECO:0007669"/>
    <property type="project" value="InterPro"/>
</dbReference>
<dbReference type="PANTHER" id="PTHR14859:SF1">
    <property type="entry name" value="PGAP2-INTERACTING PROTEIN"/>
    <property type="match status" value="1"/>
</dbReference>
<dbReference type="PANTHER" id="PTHR14859">
    <property type="entry name" value="CALCOFLUOR WHITE HYPERSENSITIVE PROTEIN PRECURSOR"/>
    <property type="match status" value="1"/>
</dbReference>
<dbReference type="InterPro" id="IPR005135">
    <property type="entry name" value="Endo/exonuclease/phosphatase"/>
</dbReference>